<dbReference type="InterPro" id="IPR034593">
    <property type="entry name" value="DgoD-like"/>
</dbReference>
<gene>
    <name evidence="4" type="ORF">CLV54_3349</name>
</gene>
<dbReference type="InterPro" id="IPR013341">
    <property type="entry name" value="Mandelate_racemase_N_dom"/>
</dbReference>
<dbReference type="SUPFAM" id="SSF54826">
    <property type="entry name" value="Enolase N-terminal domain-like"/>
    <property type="match status" value="1"/>
</dbReference>
<proteinExistence type="inferred from homology"/>
<accession>A0A2M9BB89</accession>
<dbReference type="RefSeq" id="WP_170062021.1">
    <property type="nucleotide sequence ID" value="NZ_PGFB01000007.1"/>
</dbReference>
<dbReference type="AlphaFoldDB" id="A0A2M9BB89"/>
<evidence type="ECO:0000313" key="5">
    <source>
        <dbReference type="Proteomes" id="UP000230161"/>
    </source>
</evidence>
<protein>
    <submittedName>
        <fullName evidence="4">L-alanine-DL-glutamate epimerase-like enolase superfamily enzyme</fullName>
    </submittedName>
</protein>
<sequence>MRITDIVTTPVEINYRPEYQADKRFYPKSPEQTNVIVEVHTDTGLVGIGEAAHSPGVYGETAWQTIEGIEYLKPHLIGRDPLQINRLNIEIDRYSPVGNIAAKAGLDIAFHDLAGKIIGVPVYQLLGGRVHESVRTHITPATYEDTTSDLLALMGQGYRAFKQKMSGDTDYDIALVNSILDNIPEDVVLSIDVNQGWSVNQTLDIAGVLERRKTFPRNLILEQPIDGYDLAGAAEIRRATRIPLMLDDGIRTVSDLRNIIDARAADIVSLKISRVGGIQRCLQMIKMAEAANITYIVDEINEMRVANTAVAHLALASKRPLYTGVCCHLLLEQDVVTTGGVWIEDGAAFVNDKPGLGIDGLDLDKVRATRKAA</sequence>
<dbReference type="Pfam" id="PF13378">
    <property type="entry name" value="MR_MLE_C"/>
    <property type="match status" value="1"/>
</dbReference>
<dbReference type="EMBL" id="PGFB01000007">
    <property type="protein sequence ID" value="PJJ55212.1"/>
    <property type="molecule type" value="Genomic_DNA"/>
</dbReference>
<dbReference type="SUPFAM" id="SSF51604">
    <property type="entry name" value="Enolase C-terminal domain-like"/>
    <property type="match status" value="1"/>
</dbReference>
<dbReference type="InterPro" id="IPR036849">
    <property type="entry name" value="Enolase-like_C_sf"/>
</dbReference>
<dbReference type="PANTHER" id="PTHR48080">
    <property type="entry name" value="D-GALACTONATE DEHYDRATASE-RELATED"/>
    <property type="match status" value="1"/>
</dbReference>
<dbReference type="SMART" id="SM00922">
    <property type="entry name" value="MR_MLE"/>
    <property type="match status" value="1"/>
</dbReference>
<keyword evidence="5" id="KW-1185">Reference proteome</keyword>
<dbReference type="SFLD" id="SFLDS00001">
    <property type="entry name" value="Enolase"/>
    <property type="match status" value="1"/>
</dbReference>
<evidence type="ECO:0000313" key="4">
    <source>
        <dbReference type="EMBL" id="PJJ55212.1"/>
    </source>
</evidence>
<evidence type="ECO:0000259" key="3">
    <source>
        <dbReference type="SMART" id="SM00922"/>
    </source>
</evidence>
<evidence type="ECO:0000256" key="1">
    <source>
        <dbReference type="ARBA" id="ARBA00008031"/>
    </source>
</evidence>
<feature type="domain" description="Mandelate racemase/muconate lactonizing enzyme C-terminal" evidence="3">
    <location>
        <begin position="144"/>
        <end position="243"/>
    </location>
</feature>
<dbReference type="InterPro" id="IPR013342">
    <property type="entry name" value="Mandelate_racemase_C"/>
</dbReference>
<comment type="similarity">
    <text evidence="1">Belongs to the mandelate racemase/muconate lactonizing enzyme family.</text>
</comment>
<dbReference type="Gene3D" id="3.20.20.120">
    <property type="entry name" value="Enolase-like C-terminal domain"/>
    <property type="match status" value="1"/>
</dbReference>
<comment type="caution">
    <text evidence="4">The sequence shown here is derived from an EMBL/GenBank/DDBJ whole genome shotgun (WGS) entry which is preliminary data.</text>
</comment>
<dbReference type="SFLD" id="SFLDG00180">
    <property type="entry name" value="muconate_cycloisomerase"/>
    <property type="match status" value="1"/>
</dbReference>
<dbReference type="PANTHER" id="PTHR48080:SF3">
    <property type="entry name" value="ENOLASE SUPERFAMILY MEMBER DDB_G0284701"/>
    <property type="match status" value="1"/>
</dbReference>
<dbReference type="Pfam" id="PF02746">
    <property type="entry name" value="MR_MLE_N"/>
    <property type="match status" value="1"/>
</dbReference>
<dbReference type="CDD" id="cd03316">
    <property type="entry name" value="MR_like"/>
    <property type="match status" value="1"/>
</dbReference>
<dbReference type="Proteomes" id="UP000230161">
    <property type="component" value="Unassembled WGS sequence"/>
</dbReference>
<dbReference type="Gene3D" id="3.30.390.10">
    <property type="entry name" value="Enolase-like, N-terminal domain"/>
    <property type="match status" value="1"/>
</dbReference>
<reference evidence="4 5" key="1">
    <citation type="submission" date="2017-11" db="EMBL/GenBank/DDBJ databases">
        <title>Genomic Encyclopedia of Archaeal and Bacterial Type Strains, Phase II (KMG-II): From Individual Species to Whole Genera.</title>
        <authorList>
            <person name="Goeker M."/>
        </authorList>
    </citation>
    <scope>NUCLEOTIDE SEQUENCE [LARGE SCALE GENOMIC DNA]</scope>
    <source>
        <strain evidence="4 5">DSM 25625</strain>
    </source>
</reference>
<organism evidence="4 5">
    <name type="scientific">Compostimonas suwonensis</name>
    <dbReference type="NCBI Taxonomy" id="1048394"/>
    <lineage>
        <taxon>Bacteria</taxon>
        <taxon>Bacillati</taxon>
        <taxon>Actinomycetota</taxon>
        <taxon>Actinomycetes</taxon>
        <taxon>Micrococcales</taxon>
        <taxon>Microbacteriaceae</taxon>
        <taxon>Compostimonas</taxon>
    </lineage>
</organism>
<keyword evidence="2" id="KW-0479">Metal-binding</keyword>
<name>A0A2M9BB89_9MICO</name>
<evidence type="ECO:0000256" key="2">
    <source>
        <dbReference type="ARBA" id="ARBA00022723"/>
    </source>
</evidence>
<dbReference type="InterPro" id="IPR029017">
    <property type="entry name" value="Enolase-like_N"/>
</dbReference>
<dbReference type="GO" id="GO:0046872">
    <property type="term" value="F:metal ion binding"/>
    <property type="evidence" value="ECO:0007669"/>
    <property type="project" value="UniProtKB-KW"/>
</dbReference>
<dbReference type="InterPro" id="IPR029065">
    <property type="entry name" value="Enolase_C-like"/>
</dbReference>